<dbReference type="EMBL" id="WKJJ01000002">
    <property type="protein sequence ID" value="MRV70694.1"/>
    <property type="molecule type" value="Genomic_DNA"/>
</dbReference>
<evidence type="ECO:0000313" key="3">
    <source>
        <dbReference type="Proteomes" id="UP000446768"/>
    </source>
</evidence>
<evidence type="ECO:0000259" key="1">
    <source>
        <dbReference type="Pfam" id="PF13401"/>
    </source>
</evidence>
<name>A0A7X2LSD8_9BURK</name>
<reference evidence="2 3" key="1">
    <citation type="submission" date="2019-11" db="EMBL/GenBank/DDBJ databases">
        <title>Novel species isolated from a subtropical stream in China.</title>
        <authorList>
            <person name="Lu H."/>
        </authorList>
    </citation>
    <scope>NUCLEOTIDE SEQUENCE [LARGE SCALE GENOMIC DNA]</scope>
    <source>
        <strain evidence="2 3">FT92W</strain>
    </source>
</reference>
<dbReference type="AlphaFoldDB" id="A0A7X2LSD8"/>
<dbReference type="InterPro" id="IPR027417">
    <property type="entry name" value="P-loop_NTPase"/>
</dbReference>
<feature type="domain" description="ORC1/DEAH AAA+ ATPase" evidence="1">
    <location>
        <begin position="110"/>
        <end position="272"/>
    </location>
</feature>
<dbReference type="Pfam" id="PF13401">
    <property type="entry name" value="AAA_22"/>
    <property type="match status" value="1"/>
</dbReference>
<dbReference type="Proteomes" id="UP000446768">
    <property type="component" value="Unassembled WGS sequence"/>
</dbReference>
<proteinExistence type="predicted"/>
<comment type="caution">
    <text evidence="2">The sequence shown here is derived from an EMBL/GenBank/DDBJ whole genome shotgun (WGS) entry which is preliminary data.</text>
</comment>
<dbReference type="GO" id="GO:0016887">
    <property type="term" value="F:ATP hydrolysis activity"/>
    <property type="evidence" value="ECO:0007669"/>
    <property type="project" value="InterPro"/>
</dbReference>
<gene>
    <name evidence="2" type="ORF">GJ700_03050</name>
</gene>
<accession>A0A7X2LSD8</accession>
<keyword evidence="3" id="KW-1185">Reference proteome</keyword>
<organism evidence="2 3">
    <name type="scientific">Pseudoduganella rivuli</name>
    <dbReference type="NCBI Taxonomy" id="2666085"/>
    <lineage>
        <taxon>Bacteria</taxon>
        <taxon>Pseudomonadati</taxon>
        <taxon>Pseudomonadota</taxon>
        <taxon>Betaproteobacteria</taxon>
        <taxon>Burkholderiales</taxon>
        <taxon>Oxalobacteraceae</taxon>
        <taxon>Telluria group</taxon>
        <taxon>Pseudoduganella</taxon>
    </lineage>
</organism>
<protein>
    <submittedName>
        <fullName evidence="2">AAA family ATPase</fullName>
    </submittedName>
</protein>
<dbReference type="SUPFAM" id="SSF52540">
    <property type="entry name" value="P-loop containing nucleoside triphosphate hydrolases"/>
    <property type="match status" value="1"/>
</dbReference>
<sequence>MTNFLNPYEGNCLIDRLRPIVSREDALKLLTQLPRMPGNVAALPIHVRVHYLIIMARELHIATEEEAKLLETEDLMIRSGYYHRQPHCQQIWSQIADEPISRRPSKPSAMAALVSGHSGTGKSCAIQNTLATYDQVILHETFPMCAHGLQQVVWLSVDVPASGKSADLAITLMHAWDALCGQDRFHSTNKGSRSNGMQLLTEWTQVATSQFLGILHLDEIQNLFKSPALARRRAKKKSDERLELSLVEDTCLKWCLNMTNAGLPLLFSGTPDGVAALTKRLATTQRFTTGGYHRFPYFEHASDINYRETFLPGLFQYQYVAKPLELSDRFAELFLELSGGVMRIMIALWVAAHRVAFERETDDLTLADFINAASTFLAPLQPAIKALRSRDPSQIANFDDMLQQDEQFWASFWTS</sequence>
<dbReference type="InterPro" id="IPR049945">
    <property type="entry name" value="AAA_22"/>
</dbReference>
<evidence type="ECO:0000313" key="2">
    <source>
        <dbReference type="EMBL" id="MRV70694.1"/>
    </source>
</evidence>